<feature type="compositionally biased region" description="Low complexity" evidence="7">
    <location>
        <begin position="809"/>
        <end position="824"/>
    </location>
</feature>
<keyword evidence="4" id="KW-0862">Zinc</keyword>
<dbReference type="SUPFAM" id="SSF57716">
    <property type="entry name" value="Glucocorticoid receptor-like (DNA-binding domain)"/>
    <property type="match status" value="1"/>
</dbReference>
<dbReference type="GO" id="GO:0008270">
    <property type="term" value="F:zinc ion binding"/>
    <property type="evidence" value="ECO:0007669"/>
    <property type="project" value="UniProtKB-KW"/>
</dbReference>
<evidence type="ECO:0000259" key="8">
    <source>
        <dbReference type="PROSITE" id="PS50114"/>
    </source>
</evidence>
<evidence type="ECO:0000256" key="4">
    <source>
        <dbReference type="ARBA" id="ARBA00022833"/>
    </source>
</evidence>
<dbReference type="Proteomes" id="UP000016926">
    <property type="component" value="Unassembled WGS sequence"/>
</dbReference>
<keyword evidence="10" id="KW-1185">Reference proteome</keyword>
<feature type="compositionally biased region" description="Basic and acidic residues" evidence="7">
    <location>
        <begin position="1"/>
        <end position="16"/>
    </location>
</feature>
<dbReference type="GO" id="GO:0000981">
    <property type="term" value="F:DNA-binding transcription factor activity, RNA polymerase II-specific"/>
    <property type="evidence" value="ECO:0007669"/>
    <property type="project" value="TreeGrafter"/>
</dbReference>
<gene>
    <name evidence="9" type="ORF">RHTO_05758</name>
</gene>
<feature type="compositionally biased region" description="Low complexity" evidence="7">
    <location>
        <begin position="495"/>
        <end position="512"/>
    </location>
</feature>
<dbReference type="OrthoDB" id="515401at2759"/>
<evidence type="ECO:0000313" key="10">
    <source>
        <dbReference type="Proteomes" id="UP000016926"/>
    </source>
</evidence>
<feature type="compositionally biased region" description="Polar residues" evidence="7">
    <location>
        <begin position="569"/>
        <end position="602"/>
    </location>
</feature>
<evidence type="ECO:0000256" key="1">
    <source>
        <dbReference type="ARBA" id="ARBA00004123"/>
    </source>
</evidence>
<feature type="compositionally biased region" description="Basic and acidic residues" evidence="7">
    <location>
        <begin position="705"/>
        <end position="718"/>
    </location>
</feature>
<evidence type="ECO:0000256" key="7">
    <source>
        <dbReference type="SAM" id="MobiDB-lite"/>
    </source>
</evidence>
<feature type="compositionally biased region" description="Acidic residues" evidence="7">
    <location>
        <begin position="946"/>
        <end position="956"/>
    </location>
</feature>
<dbReference type="InterPro" id="IPR013088">
    <property type="entry name" value="Znf_NHR/GATA"/>
</dbReference>
<feature type="compositionally biased region" description="Basic and acidic residues" evidence="7">
    <location>
        <begin position="267"/>
        <end position="283"/>
    </location>
</feature>
<dbReference type="PROSITE" id="PS50114">
    <property type="entry name" value="GATA_ZN_FINGER_2"/>
    <property type="match status" value="1"/>
</dbReference>
<dbReference type="EMBL" id="KB722677">
    <property type="protein sequence ID" value="EMS18655.1"/>
    <property type="molecule type" value="Genomic_DNA"/>
</dbReference>
<feature type="region of interest" description="Disordered" evidence="7">
    <location>
        <begin position="141"/>
        <end position="185"/>
    </location>
</feature>
<dbReference type="Pfam" id="PF00320">
    <property type="entry name" value="GATA"/>
    <property type="match status" value="1"/>
</dbReference>
<dbReference type="RefSeq" id="XP_016269774.1">
    <property type="nucleotide sequence ID" value="XM_016419419.1"/>
</dbReference>
<feature type="compositionally biased region" description="Low complexity" evidence="7">
    <location>
        <begin position="850"/>
        <end position="877"/>
    </location>
</feature>
<feature type="compositionally biased region" description="Low complexity" evidence="7">
    <location>
        <begin position="75"/>
        <end position="99"/>
    </location>
</feature>
<evidence type="ECO:0000256" key="6">
    <source>
        <dbReference type="PROSITE-ProRule" id="PRU00094"/>
    </source>
</evidence>
<feature type="compositionally biased region" description="Pro residues" evidence="7">
    <location>
        <begin position="622"/>
        <end position="637"/>
    </location>
</feature>
<keyword evidence="2" id="KW-0479">Metal-binding</keyword>
<evidence type="ECO:0000313" key="9">
    <source>
        <dbReference type="EMBL" id="EMS18655.1"/>
    </source>
</evidence>
<evidence type="ECO:0000256" key="3">
    <source>
        <dbReference type="ARBA" id="ARBA00022771"/>
    </source>
</evidence>
<accession>M7WLC5</accession>
<keyword evidence="5" id="KW-0539">Nucleus</keyword>
<evidence type="ECO:0000256" key="5">
    <source>
        <dbReference type="ARBA" id="ARBA00023242"/>
    </source>
</evidence>
<dbReference type="AlphaFoldDB" id="M7WLC5"/>
<feature type="domain" description="GATA-type" evidence="8">
    <location>
        <begin position="195"/>
        <end position="243"/>
    </location>
</feature>
<dbReference type="HOGENOM" id="CLU_318901_0_0_1"/>
<feature type="compositionally biased region" description="Low complexity" evidence="7">
    <location>
        <begin position="638"/>
        <end position="668"/>
    </location>
</feature>
<feature type="compositionally biased region" description="Low complexity" evidence="7">
    <location>
        <begin position="450"/>
        <end position="463"/>
    </location>
</feature>
<proteinExistence type="predicted"/>
<protein>
    <submittedName>
        <fullName evidence="9">GATA transcription factor</fullName>
    </submittedName>
</protein>
<feature type="compositionally biased region" description="Low complexity" evidence="7">
    <location>
        <begin position="141"/>
        <end position="159"/>
    </location>
</feature>
<dbReference type="InterPro" id="IPR000679">
    <property type="entry name" value="Znf_GATA"/>
</dbReference>
<dbReference type="GeneID" id="27369771"/>
<dbReference type="GO" id="GO:0000978">
    <property type="term" value="F:RNA polymerase II cis-regulatory region sequence-specific DNA binding"/>
    <property type="evidence" value="ECO:0007669"/>
    <property type="project" value="TreeGrafter"/>
</dbReference>
<dbReference type="PANTHER" id="PTHR10071">
    <property type="entry name" value="TRANSCRIPTION FACTOR GATA FAMILY MEMBER"/>
    <property type="match status" value="1"/>
</dbReference>
<feature type="compositionally biased region" description="Pro residues" evidence="7">
    <location>
        <begin position="513"/>
        <end position="522"/>
    </location>
</feature>
<dbReference type="GO" id="GO:0000122">
    <property type="term" value="P:negative regulation of transcription by RNA polymerase II"/>
    <property type="evidence" value="ECO:0007669"/>
    <property type="project" value="TreeGrafter"/>
</dbReference>
<comment type="subcellular location">
    <subcellularLocation>
        <location evidence="1">Nucleus</location>
    </subcellularLocation>
</comment>
<feature type="region of interest" description="Disordered" evidence="7">
    <location>
        <begin position="936"/>
        <end position="974"/>
    </location>
</feature>
<feature type="compositionally biased region" description="Low complexity" evidence="7">
    <location>
        <begin position="26"/>
        <end position="37"/>
    </location>
</feature>
<dbReference type="InterPro" id="IPR039355">
    <property type="entry name" value="Transcription_factor_GATA"/>
</dbReference>
<feature type="compositionally biased region" description="Polar residues" evidence="7">
    <location>
        <begin position="464"/>
        <end position="473"/>
    </location>
</feature>
<dbReference type="SMART" id="SM00401">
    <property type="entry name" value="ZnF_GATA"/>
    <property type="match status" value="1"/>
</dbReference>
<reference evidence="9 10" key="1">
    <citation type="journal article" date="2012" name="Nat. Commun.">
        <title>A multi-omic map of the lipid-producing yeast Rhodosporidium toruloides.</title>
        <authorList>
            <person name="Zhu Z."/>
            <person name="Zhang S."/>
            <person name="Liu H."/>
            <person name="Shen H."/>
            <person name="Lin X."/>
            <person name="Yang F."/>
            <person name="Zhou Y.J."/>
            <person name="Jin G."/>
            <person name="Ye M."/>
            <person name="Zou H."/>
            <person name="Zou H."/>
            <person name="Zhao Z.K."/>
        </authorList>
    </citation>
    <scope>NUCLEOTIDE SEQUENCE [LARGE SCALE GENOMIC DNA]</scope>
    <source>
        <strain evidence="9 10">NP11</strain>
    </source>
</reference>
<feature type="region of interest" description="Disordered" evidence="7">
    <location>
        <begin position="1"/>
        <end position="120"/>
    </location>
</feature>
<feature type="compositionally biased region" description="Acidic residues" evidence="7">
    <location>
        <begin position="739"/>
        <end position="751"/>
    </location>
</feature>
<dbReference type="GO" id="GO:0045944">
    <property type="term" value="P:positive regulation of transcription by RNA polymerase II"/>
    <property type="evidence" value="ECO:0007669"/>
    <property type="project" value="TreeGrafter"/>
</dbReference>
<feature type="compositionally biased region" description="Gly residues" evidence="7">
    <location>
        <begin position="839"/>
        <end position="849"/>
    </location>
</feature>
<feature type="compositionally biased region" description="Low complexity" evidence="7">
    <location>
        <begin position="677"/>
        <end position="689"/>
    </location>
</feature>
<feature type="compositionally biased region" description="Low complexity" evidence="7">
    <location>
        <begin position="556"/>
        <end position="568"/>
    </location>
</feature>
<dbReference type="PANTHER" id="PTHR10071:SF281">
    <property type="entry name" value="BOX A-BINDING FACTOR-RELATED"/>
    <property type="match status" value="1"/>
</dbReference>
<feature type="compositionally biased region" description="Pro residues" evidence="7">
    <location>
        <begin position="391"/>
        <end position="449"/>
    </location>
</feature>
<dbReference type="GO" id="GO:0005634">
    <property type="term" value="C:nucleus"/>
    <property type="evidence" value="ECO:0007669"/>
    <property type="project" value="UniProtKB-SubCell"/>
</dbReference>
<keyword evidence="3 6" id="KW-0863">Zinc-finger</keyword>
<name>M7WLC5_RHOT1</name>
<dbReference type="Gene3D" id="3.30.50.10">
    <property type="entry name" value="Erythroid Transcription Factor GATA-1, subunit A"/>
    <property type="match status" value="1"/>
</dbReference>
<feature type="region of interest" description="Disordered" evidence="7">
    <location>
        <begin position="234"/>
        <end position="890"/>
    </location>
</feature>
<sequence>MDEHTTDTAMHADHHHQQPLPAIQEQPRQVRPSRPRPSTAPHPPPIRAIHLGTQSHSLWNSCGHAGLDPRVEHQPTASSSSHSASSAPVPAPTDAPTSTDETQPEAPLSPAAQRRFDDSEARAAATALASVASAAAAVASSSSASTPAVSAPAPAPTAAGEGERQPGSFDPAAPNAVNGLPNPLPANYDKTQPICANCATQTTPLWRRSHDSTHILCNACALFFKMKGRPRPISLKTDVIKSRNRSKGKSTSKDRGAAGGAKAGRGVSKERSESMTRSGEGRKSVPGGAGADEDSEMAEGRTKPFGDGATAEADGRKARKVMPPPGAMPYGMPYPGYPYPYPYPHGPHPHAHQPYPPPRSRSSDARRAQSLDSRQRAPGSHTPTEGTTPAPGGPAPPAIPFPYPGFHPGAPPPEGYPYPPFYPYGPPPAGFQPGQAPPGYPYPAPPFPHPAAAMAANALAHAQSNSRSRSPATGSAAPSVADATSRAASARGSLSPPMAAASTSNSTSASSTPPVPPNPLVPPALQSWYPHPNPNYHLHQPHIQSPLAAGAGGRTSAPPSRAASGSPANGLTQAGQKERSSLPNSASNSDTETVKASTSASSGVHLPPIAAISGVPSSSAPFLPPAYRPPLGMPFPHPALVAANLAAAAAAASSASSSAHSNPASAAVQPRHERRASASSASPSASGSSEGMRSPETVARGLGGSEERRGRPEKRFDDYLGGVGGAKGKGRGDSGAGMDDLDEVDELDDDSVVGGPTAPPAFGALANGHGSGSGSGSNGSSTSRQRMVGVETGLNELRVSARAGARGTASPAGSSARRLAGSSRSRSRARGEAERGRSRGGAPGAGGAGARSVSAASSSRIRGSSSASSSAGRGRVSMADVQAQPGREHWPPEALAEVARLKTKISELTFLNGLMQSRLGQLEGPGKVPRHVMTSLTAETPRPDPDEMMFDEDGDVEDMRPEPIEEEVPALFES</sequence>
<dbReference type="eggNOG" id="KOG1601">
    <property type="taxonomic scope" value="Eukaryota"/>
</dbReference>
<feature type="compositionally biased region" description="Basic and acidic residues" evidence="7">
    <location>
        <begin position="361"/>
        <end position="375"/>
    </location>
</feature>
<dbReference type="CDD" id="cd00202">
    <property type="entry name" value="ZnF_GATA"/>
    <property type="match status" value="1"/>
</dbReference>
<evidence type="ECO:0000256" key="2">
    <source>
        <dbReference type="ARBA" id="ARBA00022723"/>
    </source>
</evidence>
<feature type="compositionally biased region" description="Pro residues" evidence="7">
    <location>
        <begin position="335"/>
        <end position="346"/>
    </location>
</feature>
<organism evidence="9 10">
    <name type="scientific">Rhodotorula toruloides (strain NP11)</name>
    <name type="common">Yeast</name>
    <name type="synonym">Rhodosporidium toruloides</name>
    <dbReference type="NCBI Taxonomy" id="1130832"/>
    <lineage>
        <taxon>Eukaryota</taxon>
        <taxon>Fungi</taxon>
        <taxon>Dikarya</taxon>
        <taxon>Basidiomycota</taxon>
        <taxon>Pucciniomycotina</taxon>
        <taxon>Microbotryomycetes</taxon>
        <taxon>Sporidiobolales</taxon>
        <taxon>Sporidiobolaceae</taxon>
        <taxon>Rhodotorula</taxon>
    </lineage>
</organism>